<dbReference type="EMBL" id="LAEV01002192">
    <property type="protein sequence ID" value="KKA26459.1"/>
    <property type="molecule type" value="Genomic_DNA"/>
</dbReference>
<organism evidence="2 3">
    <name type="scientific">Thielaviopsis punctulata</name>
    <dbReference type="NCBI Taxonomy" id="72032"/>
    <lineage>
        <taxon>Eukaryota</taxon>
        <taxon>Fungi</taxon>
        <taxon>Dikarya</taxon>
        <taxon>Ascomycota</taxon>
        <taxon>Pezizomycotina</taxon>
        <taxon>Sordariomycetes</taxon>
        <taxon>Hypocreomycetidae</taxon>
        <taxon>Microascales</taxon>
        <taxon>Ceratocystidaceae</taxon>
        <taxon>Thielaviopsis</taxon>
    </lineage>
</organism>
<dbReference type="PIRSF" id="PIRSF006402">
    <property type="entry name" value="UCP006402_thioredoxin"/>
    <property type="match status" value="1"/>
</dbReference>
<protein>
    <recommendedName>
        <fullName evidence="1">Spermatogenesis-associated protein 20-like TRX domain-containing protein</fullName>
    </recommendedName>
</protein>
<feature type="domain" description="Spermatogenesis-associated protein 20-like TRX" evidence="1">
    <location>
        <begin position="12"/>
        <end position="176"/>
    </location>
</feature>
<dbReference type="CDD" id="cd02955">
    <property type="entry name" value="SSP411"/>
    <property type="match status" value="1"/>
</dbReference>
<evidence type="ECO:0000313" key="2">
    <source>
        <dbReference type="EMBL" id="KKA26459.1"/>
    </source>
</evidence>
<sequence>MMHNTNGENLANRAAAGSSFYVQEQKDSPVHWQLLDDDAVAKAKAEDKLIFLHIGYSACHYSHLMSTETFAYPSIAHELNRNFVPVVIDRDERPDLDAIYMSYVEAVHSVGGWPLNVFLTPELQPVFGGTYWPAPANDRASSTDDQVADFLEILHMLQKLWTEQRSRLRQEAHDNVGQLLEYASEGTSSEPTNTTNGPSSLGQLLQASKQPQYTPPAAPLSAAKLPVANDLDIDLMETAYSKIAGTYDRVYAGFTNAPKYVTAPKLSLLLRMPHFRPEVSDMVGYEEVKQATVMAKSTLRMIERSALHDHLGRGFARCSVTADWSLPFFERVMAENALLLGLYTDAWLDDTINNGGNPDTEFLPVVLELANYLSSEPLLGPDGLLLSAESADSRLSANDPQDGPGSFFLWTSREINTVLGNSLIADVVCARWNITSRGNIAPANDPNDDFVNRNVLRTVKDISTLATQFNQTEDQIRALLAEARTKLADFRARERPPPHLTHNAVAGYNGLAISALARTGAALRYYKPEVGEKYVAAAIALAAKVRSLLWDANTCTLWRLLCRGQRSTTEGFAEDYAYVIEAALALYTATLDGEYIVWATALQDAQNAKFLDGCARGGYFTAASSARNLLLRLKAGMDSALPSANAVAANNLFALGRLAHTEAKRDEFTGLAKGVVEAFEAELLHFPWLFPGLLGCVVPYRLGITEVARGDAERVKKVRVSPREGPVVIV</sequence>
<dbReference type="OrthoDB" id="1923667at2759"/>
<dbReference type="SUPFAM" id="SSF52833">
    <property type="entry name" value="Thioredoxin-like"/>
    <property type="match status" value="1"/>
</dbReference>
<dbReference type="InterPro" id="IPR004879">
    <property type="entry name" value="Ssp411-like_TRX"/>
</dbReference>
<dbReference type="Proteomes" id="UP000033483">
    <property type="component" value="Unassembled WGS sequence"/>
</dbReference>
<dbReference type="InterPro" id="IPR008928">
    <property type="entry name" value="6-hairpin_glycosidase_sf"/>
</dbReference>
<gene>
    <name evidence="2" type="ORF">TD95_000128</name>
</gene>
<evidence type="ECO:0000313" key="3">
    <source>
        <dbReference type="Proteomes" id="UP000033483"/>
    </source>
</evidence>
<dbReference type="InterPro" id="IPR036249">
    <property type="entry name" value="Thioredoxin-like_sf"/>
</dbReference>
<reference evidence="2 3" key="1">
    <citation type="submission" date="2015-03" db="EMBL/GenBank/DDBJ databases">
        <authorList>
            <person name="Radwan O."/>
            <person name="Al-Naeli F.A."/>
            <person name="Rendon G.A."/>
            <person name="Fields C."/>
        </authorList>
    </citation>
    <scope>NUCLEOTIDE SEQUENCE [LARGE SCALE GENOMIC DNA]</scope>
    <source>
        <strain evidence="2">CR-DP1</strain>
    </source>
</reference>
<name>A0A0F4Z7C4_9PEZI</name>
<dbReference type="Pfam" id="PF03190">
    <property type="entry name" value="Thioredox_DsbH"/>
    <property type="match status" value="1"/>
</dbReference>
<dbReference type="PANTHER" id="PTHR42899">
    <property type="entry name" value="SPERMATOGENESIS-ASSOCIATED PROTEIN 20"/>
    <property type="match status" value="1"/>
</dbReference>
<dbReference type="Gene3D" id="3.40.30.10">
    <property type="entry name" value="Glutaredoxin"/>
    <property type="match status" value="1"/>
</dbReference>
<dbReference type="SUPFAM" id="SSF48208">
    <property type="entry name" value="Six-hairpin glycosidases"/>
    <property type="match status" value="1"/>
</dbReference>
<proteinExistence type="predicted"/>
<keyword evidence="3" id="KW-1185">Reference proteome</keyword>
<dbReference type="InterPro" id="IPR024705">
    <property type="entry name" value="Ssp411"/>
</dbReference>
<accession>A0A0F4Z7C4</accession>
<comment type="caution">
    <text evidence="2">The sequence shown here is derived from an EMBL/GenBank/DDBJ whole genome shotgun (WGS) entry which is preliminary data.</text>
</comment>
<dbReference type="AlphaFoldDB" id="A0A0F4Z7C4"/>
<dbReference type="GO" id="GO:0005975">
    <property type="term" value="P:carbohydrate metabolic process"/>
    <property type="evidence" value="ECO:0007669"/>
    <property type="project" value="InterPro"/>
</dbReference>
<dbReference type="PANTHER" id="PTHR42899:SF1">
    <property type="entry name" value="SPERMATOGENESIS-ASSOCIATED PROTEIN 20"/>
    <property type="match status" value="1"/>
</dbReference>
<evidence type="ECO:0000259" key="1">
    <source>
        <dbReference type="Pfam" id="PF03190"/>
    </source>
</evidence>